<dbReference type="InParanoid" id="A0A1Y1XNR8"/>
<comment type="similarity">
    <text evidence="9">Belongs to the peptidase M16 family. UQCRC2/QCR2 subfamily.</text>
</comment>
<evidence type="ECO:0000256" key="9">
    <source>
        <dbReference type="ARBA" id="ARBA00038146"/>
    </source>
</evidence>
<reference evidence="12 13" key="1">
    <citation type="submission" date="2016-07" db="EMBL/GenBank/DDBJ databases">
        <title>Pervasive Adenine N6-methylation of Active Genes in Fungi.</title>
        <authorList>
            <consortium name="DOE Joint Genome Institute"/>
            <person name="Mondo S.J."/>
            <person name="Dannebaum R.O."/>
            <person name="Kuo R.C."/>
            <person name="Labutti K."/>
            <person name="Haridas S."/>
            <person name="Kuo A."/>
            <person name="Salamov A."/>
            <person name="Ahrendt S.R."/>
            <person name="Lipzen A."/>
            <person name="Sullivan W."/>
            <person name="Andreopoulos W.B."/>
            <person name="Clum A."/>
            <person name="Lindquist E."/>
            <person name="Daum C."/>
            <person name="Ramamoorthy G.K."/>
            <person name="Gryganskyi A."/>
            <person name="Culley D."/>
            <person name="Magnuson J.K."/>
            <person name="James T.Y."/>
            <person name="O'Malley M.A."/>
            <person name="Stajich J.E."/>
            <person name="Spatafora J.W."/>
            <person name="Visel A."/>
            <person name="Grigoriev I.V."/>
        </authorList>
    </citation>
    <scope>NUCLEOTIDE SEQUENCE [LARGE SCALE GENOMIC DNA]</scope>
    <source>
        <strain evidence="12 13">CBS 931.73</strain>
    </source>
</reference>
<evidence type="ECO:0000313" key="13">
    <source>
        <dbReference type="Proteomes" id="UP000193498"/>
    </source>
</evidence>
<feature type="domain" description="Peptidase M16 N-terminal" evidence="11">
    <location>
        <begin position="36"/>
        <end position="117"/>
    </location>
</feature>
<dbReference type="AlphaFoldDB" id="A0A1Y1XNR8"/>
<evidence type="ECO:0000256" key="8">
    <source>
        <dbReference type="ARBA" id="ARBA00023136"/>
    </source>
</evidence>
<keyword evidence="5" id="KW-0809">Transit peptide</keyword>
<dbReference type="PANTHER" id="PTHR11851">
    <property type="entry name" value="METALLOPROTEASE"/>
    <property type="match status" value="1"/>
</dbReference>
<protein>
    <recommendedName>
        <fullName evidence="10">Cytochrome b-c1 complex subunit 2, mitochondrial</fullName>
    </recommendedName>
</protein>
<dbReference type="InterPro" id="IPR050361">
    <property type="entry name" value="MPP/UQCRC_Complex"/>
</dbReference>
<name>A0A1Y1XNR8_9FUNG</name>
<evidence type="ECO:0000259" key="11">
    <source>
        <dbReference type="Pfam" id="PF00675"/>
    </source>
</evidence>
<dbReference type="InterPro" id="IPR011249">
    <property type="entry name" value="Metalloenz_LuxS/M16"/>
</dbReference>
<keyword evidence="6" id="KW-0249">Electron transport</keyword>
<dbReference type="InterPro" id="IPR011765">
    <property type="entry name" value="Pept_M16_N"/>
</dbReference>
<keyword evidence="8" id="KW-0472">Membrane</keyword>
<proteinExistence type="inferred from homology"/>
<evidence type="ECO:0000256" key="5">
    <source>
        <dbReference type="ARBA" id="ARBA00022946"/>
    </source>
</evidence>
<keyword evidence="3" id="KW-0679">Respiratory chain</keyword>
<dbReference type="STRING" id="1314790.A0A1Y1XNR8"/>
<evidence type="ECO:0000256" key="10">
    <source>
        <dbReference type="ARBA" id="ARBA00040751"/>
    </source>
</evidence>
<dbReference type="Proteomes" id="UP000193498">
    <property type="component" value="Unassembled WGS sequence"/>
</dbReference>
<keyword evidence="7" id="KW-0496">Mitochondrion</keyword>
<dbReference type="Gene3D" id="3.30.830.10">
    <property type="entry name" value="Metalloenzyme, LuxS/M16 peptidase-like"/>
    <property type="match status" value="1"/>
</dbReference>
<dbReference type="EMBL" id="MCFE01000557">
    <property type="protein sequence ID" value="ORX87166.1"/>
    <property type="molecule type" value="Genomic_DNA"/>
</dbReference>
<keyword evidence="13" id="KW-1185">Reference proteome</keyword>
<evidence type="ECO:0000256" key="2">
    <source>
        <dbReference type="ARBA" id="ARBA00022448"/>
    </source>
</evidence>
<dbReference type="Pfam" id="PF00675">
    <property type="entry name" value="Peptidase_M16"/>
    <property type="match status" value="1"/>
</dbReference>
<evidence type="ECO:0000256" key="6">
    <source>
        <dbReference type="ARBA" id="ARBA00022982"/>
    </source>
</evidence>
<organism evidence="12 13">
    <name type="scientific">Basidiobolus meristosporus CBS 931.73</name>
    <dbReference type="NCBI Taxonomy" id="1314790"/>
    <lineage>
        <taxon>Eukaryota</taxon>
        <taxon>Fungi</taxon>
        <taxon>Fungi incertae sedis</taxon>
        <taxon>Zoopagomycota</taxon>
        <taxon>Entomophthoromycotina</taxon>
        <taxon>Basidiobolomycetes</taxon>
        <taxon>Basidiobolales</taxon>
        <taxon>Basidiobolaceae</taxon>
        <taxon>Basidiobolus</taxon>
    </lineage>
</organism>
<keyword evidence="2" id="KW-0813">Transport</keyword>
<gene>
    <name evidence="12" type="ORF">K493DRAFT_359948</name>
</gene>
<keyword evidence="4" id="KW-0999">Mitochondrion inner membrane</keyword>
<evidence type="ECO:0000256" key="4">
    <source>
        <dbReference type="ARBA" id="ARBA00022792"/>
    </source>
</evidence>
<comment type="subcellular location">
    <subcellularLocation>
        <location evidence="1">Mitochondrion inner membrane</location>
        <topology evidence="1">Peripheral membrane protein</topology>
        <orientation evidence="1">Matrix side</orientation>
    </subcellularLocation>
</comment>
<evidence type="ECO:0000256" key="7">
    <source>
        <dbReference type="ARBA" id="ARBA00023128"/>
    </source>
</evidence>
<sequence length="132" mass="14203">MIQSAITKKTASAVLPLIQKASYSAVSTATSNGIRVATLPEQSPVASLSVVVGAGSRSESSSNLGVAHHLKNFAFKNTNKRSALRITREAELQGAFLTTSLGRESLVYSAEFLREDLLVFLYLEQARAVNLY</sequence>
<dbReference type="GO" id="GO:0005743">
    <property type="term" value="C:mitochondrial inner membrane"/>
    <property type="evidence" value="ECO:0007669"/>
    <property type="project" value="UniProtKB-SubCell"/>
</dbReference>
<dbReference type="GO" id="GO:0046872">
    <property type="term" value="F:metal ion binding"/>
    <property type="evidence" value="ECO:0007669"/>
    <property type="project" value="InterPro"/>
</dbReference>
<accession>A0A1Y1XNR8</accession>
<dbReference type="OrthoDB" id="6369905at2759"/>
<evidence type="ECO:0000256" key="3">
    <source>
        <dbReference type="ARBA" id="ARBA00022660"/>
    </source>
</evidence>
<dbReference type="PANTHER" id="PTHR11851:SF209">
    <property type="entry name" value="CYTOCHROME B-C1 COMPLEX SUBUNIT 2, MITOCHONDRIAL"/>
    <property type="match status" value="1"/>
</dbReference>
<comment type="caution">
    <text evidence="12">The sequence shown here is derived from an EMBL/GenBank/DDBJ whole genome shotgun (WGS) entry which is preliminary data.</text>
</comment>
<evidence type="ECO:0000313" key="12">
    <source>
        <dbReference type="EMBL" id="ORX87166.1"/>
    </source>
</evidence>
<evidence type="ECO:0000256" key="1">
    <source>
        <dbReference type="ARBA" id="ARBA00004443"/>
    </source>
</evidence>
<dbReference type="SUPFAM" id="SSF63411">
    <property type="entry name" value="LuxS/MPP-like metallohydrolase"/>
    <property type="match status" value="1"/>
</dbReference>